<sequence length="366" mass="39347">MPGDLNQEFFLGVLPAGLRFSITQARVYAGPGGYRVSWTGHNDINVTNNDGRCVTVGNSFEPSTGKICVRPTKVSATSSGQPVRLGAMKWASEKIINTNVLTSLFGADEQLPGWVELKFQIAKETGTKRVLASGTITATPSRFTMTGRPDNTDINLKWDGPNGGTEKTRTVAANDIGIDPPAVHLVFMPGKDKKSLGMAFTQQQSLLNTISSYAVQGILYANKKLVEVGVPGGALIVKVIEIPETIDTVHGIVDSANDFMVALKSKNRAAALLAAAKIVQGVVDVGTTVKDIPGDAKGFTGAIKDAFLKKLPQDIVLKDLPKDVLKDVIDRAVDDSLKAEEQKQAIARLRRRQMGQAGRYRDYARA</sequence>
<reference evidence="1 2" key="1">
    <citation type="submission" date="2019-10" db="EMBL/GenBank/DDBJ databases">
        <authorList>
            <person name="Palmer J.M."/>
        </authorList>
    </citation>
    <scope>NUCLEOTIDE SEQUENCE [LARGE SCALE GENOMIC DNA]</scope>
    <source>
        <strain evidence="1 2">TWF730</strain>
    </source>
</reference>
<dbReference type="AlphaFoldDB" id="A0AAV9UHZ9"/>
<evidence type="ECO:0000313" key="1">
    <source>
        <dbReference type="EMBL" id="KAK6342065.1"/>
    </source>
</evidence>
<keyword evidence="2" id="KW-1185">Reference proteome</keyword>
<evidence type="ECO:0000313" key="2">
    <source>
        <dbReference type="Proteomes" id="UP001373714"/>
    </source>
</evidence>
<dbReference type="Proteomes" id="UP001373714">
    <property type="component" value="Unassembled WGS sequence"/>
</dbReference>
<name>A0AAV9UHZ9_9PEZI</name>
<protein>
    <submittedName>
        <fullName evidence="1">Uncharacterized protein</fullName>
    </submittedName>
</protein>
<comment type="caution">
    <text evidence="1">The sequence shown here is derived from an EMBL/GenBank/DDBJ whole genome shotgun (WGS) entry which is preliminary data.</text>
</comment>
<accession>A0AAV9UHZ9</accession>
<organism evidence="1 2">
    <name type="scientific">Orbilia blumenaviensis</name>
    <dbReference type="NCBI Taxonomy" id="1796055"/>
    <lineage>
        <taxon>Eukaryota</taxon>
        <taxon>Fungi</taxon>
        <taxon>Dikarya</taxon>
        <taxon>Ascomycota</taxon>
        <taxon>Pezizomycotina</taxon>
        <taxon>Orbiliomycetes</taxon>
        <taxon>Orbiliales</taxon>
        <taxon>Orbiliaceae</taxon>
        <taxon>Orbilia</taxon>
    </lineage>
</organism>
<dbReference type="EMBL" id="JAVHNS010000010">
    <property type="protein sequence ID" value="KAK6342065.1"/>
    <property type="molecule type" value="Genomic_DNA"/>
</dbReference>
<proteinExistence type="predicted"/>
<gene>
    <name evidence="1" type="ORF">TWF730_001547</name>
</gene>